<sequence length="142" mass="15622">MSNVDDFVRLPKHNLCVSGDYLYVVYSDGTSGISSVPTVVTTPDKKATRAAVKSISNPNSNRNIHPVVIRIHLGSSESEFYAENIDLQFPNIDPPNNDNRDINANCEIAVENGVLYLSGKCSLNECKETHISVFKQVSNPIQ</sequence>
<dbReference type="EMBL" id="AZBU02000003">
    <property type="protein sequence ID" value="TKR89597.1"/>
    <property type="molecule type" value="Genomic_DNA"/>
</dbReference>
<accession>A0A4U5P0V7</accession>
<reference evidence="1 2" key="1">
    <citation type="journal article" date="2015" name="Genome Biol.">
        <title>Comparative genomics of Steinernema reveals deeply conserved gene regulatory networks.</title>
        <authorList>
            <person name="Dillman A.R."/>
            <person name="Macchietto M."/>
            <person name="Porter C.F."/>
            <person name="Rogers A."/>
            <person name="Williams B."/>
            <person name="Antoshechkin I."/>
            <person name="Lee M.M."/>
            <person name="Goodwin Z."/>
            <person name="Lu X."/>
            <person name="Lewis E.E."/>
            <person name="Goodrich-Blair H."/>
            <person name="Stock S.P."/>
            <person name="Adams B.J."/>
            <person name="Sternberg P.W."/>
            <person name="Mortazavi A."/>
        </authorList>
    </citation>
    <scope>NUCLEOTIDE SEQUENCE [LARGE SCALE GENOMIC DNA]</scope>
    <source>
        <strain evidence="1 2">ALL</strain>
    </source>
</reference>
<dbReference type="AlphaFoldDB" id="A0A4U5P0V7"/>
<keyword evidence="2" id="KW-1185">Reference proteome</keyword>
<evidence type="ECO:0000313" key="1">
    <source>
        <dbReference type="EMBL" id="TKR89597.1"/>
    </source>
</evidence>
<protein>
    <submittedName>
        <fullName evidence="1">Uncharacterized protein</fullName>
    </submittedName>
</protein>
<proteinExistence type="predicted"/>
<comment type="caution">
    <text evidence="1">The sequence shown here is derived from an EMBL/GenBank/DDBJ whole genome shotgun (WGS) entry which is preliminary data.</text>
</comment>
<reference evidence="1 2" key="2">
    <citation type="journal article" date="2019" name="G3 (Bethesda)">
        <title>Hybrid Assembly of the Genome of the Entomopathogenic Nematode Steinernema carpocapsae Identifies the X-Chromosome.</title>
        <authorList>
            <person name="Serra L."/>
            <person name="Macchietto M."/>
            <person name="Macias-Munoz A."/>
            <person name="McGill C.J."/>
            <person name="Rodriguez I.M."/>
            <person name="Rodriguez B."/>
            <person name="Murad R."/>
            <person name="Mortazavi A."/>
        </authorList>
    </citation>
    <scope>NUCLEOTIDE SEQUENCE [LARGE SCALE GENOMIC DNA]</scope>
    <source>
        <strain evidence="1 2">ALL</strain>
    </source>
</reference>
<gene>
    <name evidence="1" type="ORF">L596_013674</name>
</gene>
<dbReference type="OrthoDB" id="10675078at2759"/>
<organism evidence="1 2">
    <name type="scientific">Steinernema carpocapsae</name>
    <name type="common">Entomopathogenic nematode</name>
    <dbReference type="NCBI Taxonomy" id="34508"/>
    <lineage>
        <taxon>Eukaryota</taxon>
        <taxon>Metazoa</taxon>
        <taxon>Ecdysozoa</taxon>
        <taxon>Nematoda</taxon>
        <taxon>Chromadorea</taxon>
        <taxon>Rhabditida</taxon>
        <taxon>Tylenchina</taxon>
        <taxon>Panagrolaimomorpha</taxon>
        <taxon>Strongyloidoidea</taxon>
        <taxon>Steinernematidae</taxon>
        <taxon>Steinernema</taxon>
    </lineage>
</organism>
<evidence type="ECO:0000313" key="2">
    <source>
        <dbReference type="Proteomes" id="UP000298663"/>
    </source>
</evidence>
<dbReference type="Proteomes" id="UP000298663">
    <property type="component" value="Unassembled WGS sequence"/>
</dbReference>
<name>A0A4U5P0V7_STECR</name>